<evidence type="ECO:0000313" key="2">
    <source>
        <dbReference type="Proteomes" id="UP000178908"/>
    </source>
</evidence>
<dbReference type="AlphaFoldDB" id="A0A1F8F7C3"/>
<comment type="caution">
    <text evidence="1">The sequence shown here is derived from an EMBL/GenBank/DDBJ whole genome shotgun (WGS) entry which is preliminary data.</text>
</comment>
<name>A0A1F8F7C3_9BACT</name>
<protein>
    <submittedName>
        <fullName evidence="1">Uncharacterized protein</fullName>
    </submittedName>
</protein>
<dbReference type="EMBL" id="MGJO01000048">
    <property type="protein sequence ID" value="OGN08528.1"/>
    <property type="molecule type" value="Genomic_DNA"/>
</dbReference>
<gene>
    <name evidence="1" type="ORF">A3C61_01895</name>
</gene>
<sequence length="283" mass="32214">MHKKDLIKGLRSKLLKIAGSVNGHNDHRWWKGQKAFATYLIEYLEVLVIPSDEKYDFFRIEEYLPKILADAFEHLRVGTDELATKHRALYEEETGHLVPNIIDLGMSHMLDQSGAVQTTLGFLMKDVIGESWIEAEIDAYCNAQSHVLQHTFDKFVRSVYRKGMYEAIDKCKSRGMAGKFGRTELRSYVMAGRVMFTFARKRKGKTVYYGPDNKPFHTLPYREDSVSFVAEDSDPLALGAGIQSVQANFKTSLAMIEDVVKYWPGNPRERKTAFKASESVSLG</sequence>
<organism evidence="1 2">
    <name type="scientific">Candidatus Yanofskybacteria bacterium RIFCSPHIGHO2_02_FULL_39_10</name>
    <dbReference type="NCBI Taxonomy" id="1802674"/>
    <lineage>
        <taxon>Bacteria</taxon>
        <taxon>Candidatus Yanofskyibacteriota</taxon>
    </lineage>
</organism>
<dbReference type="Proteomes" id="UP000178908">
    <property type="component" value="Unassembled WGS sequence"/>
</dbReference>
<evidence type="ECO:0000313" key="1">
    <source>
        <dbReference type="EMBL" id="OGN08528.1"/>
    </source>
</evidence>
<proteinExistence type="predicted"/>
<accession>A0A1F8F7C3</accession>
<reference evidence="1 2" key="1">
    <citation type="journal article" date="2016" name="Nat. Commun.">
        <title>Thousands of microbial genomes shed light on interconnected biogeochemical processes in an aquifer system.</title>
        <authorList>
            <person name="Anantharaman K."/>
            <person name="Brown C.T."/>
            <person name="Hug L.A."/>
            <person name="Sharon I."/>
            <person name="Castelle C.J."/>
            <person name="Probst A.J."/>
            <person name="Thomas B.C."/>
            <person name="Singh A."/>
            <person name="Wilkins M.J."/>
            <person name="Karaoz U."/>
            <person name="Brodie E.L."/>
            <person name="Williams K.H."/>
            <person name="Hubbard S.S."/>
            <person name="Banfield J.F."/>
        </authorList>
    </citation>
    <scope>NUCLEOTIDE SEQUENCE [LARGE SCALE GENOMIC DNA]</scope>
</reference>